<name>A0A1H2WQ40_9FLAO</name>
<gene>
    <name evidence="1" type="ORF">SAMN05444338_10527</name>
</gene>
<evidence type="ECO:0000313" key="1">
    <source>
        <dbReference type="EMBL" id="SDW82783.1"/>
    </source>
</evidence>
<dbReference type="OrthoDB" id="758035at2"/>
<sequence>MINEITIYFDSPKDFTPENIRPLNGIAGLYFIFSKSIDINYPFDVSKLLYIGMSEKKTNSIGSRLIGHYDGKSKNAGLSNYRKTEPLFFTYINFEMLRSVWGYKIEDLESYFLLDFVDKYGVYPICNNKTSAEILKNELITSFRINWEYFK</sequence>
<evidence type="ECO:0000313" key="2">
    <source>
        <dbReference type="Proteomes" id="UP000198569"/>
    </source>
</evidence>
<dbReference type="Proteomes" id="UP000198569">
    <property type="component" value="Unassembled WGS sequence"/>
</dbReference>
<organism evidence="1 2">
    <name type="scientific">Flavobacterium degerlachei</name>
    <dbReference type="NCBI Taxonomy" id="229203"/>
    <lineage>
        <taxon>Bacteria</taxon>
        <taxon>Pseudomonadati</taxon>
        <taxon>Bacteroidota</taxon>
        <taxon>Flavobacteriia</taxon>
        <taxon>Flavobacteriales</taxon>
        <taxon>Flavobacteriaceae</taxon>
        <taxon>Flavobacterium</taxon>
    </lineage>
</organism>
<dbReference type="STRING" id="229203.SAMN05444338_10527"/>
<reference evidence="2" key="1">
    <citation type="submission" date="2016-10" db="EMBL/GenBank/DDBJ databases">
        <authorList>
            <person name="Varghese N."/>
            <person name="Submissions S."/>
        </authorList>
    </citation>
    <scope>NUCLEOTIDE SEQUENCE [LARGE SCALE GENOMIC DNA]</scope>
    <source>
        <strain evidence="2">DSM 15718</strain>
    </source>
</reference>
<dbReference type="EMBL" id="FNMV01000005">
    <property type="protein sequence ID" value="SDW82783.1"/>
    <property type="molecule type" value="Genomic_DNA"/>
</dbReference>
<dbReference type="AlphaFoldDB" id="A0A1H2WQ40"/>
<accession>A0A1H2WQ40</accession>
<protein>
    <recommendedName>
        <fullName evidence="3">GIY-YIG domain-containing protein</fullName>
    </recommendedName>
</protein>
<evidence type="ECO:0008006" key="3">
    <source>
        <dbReference type="Google" id="ProtNLM"/>
    </source>
</evidence>
<keyword evidence="2" id="KW-1185">Reference proteome</keyword>
<proteinExistence type="predicted"/>